<organism evidence="2 3">
    <name type="scientific">Pogonophryne albipinna</name>
    <dbReference type="NCBI Taxonomy" id="1090488"/>
    <lineage>
        <taxon>Eukaryota</taxon>
        <taxon>Metazoa</taxon>
        <taxon>Chordata</taxon>
        <taxon>Craniata</taxon>
        <taxon>Vertebrata</taxon>
        <taxon>Euteleostomi</taxon>
        <taxon>Actinopterygii</taxon>
        <taxon>Neopterygii</taxon>
        <taxon>Teleostei</taxon>
        <taxon>Neoteleostei</taxon>
        <taxon>Acanthomorphata</taxon>
        <taxon>Eupercaria</taxon>
        <taxon>Perciformes</taxon>
        <taxon>Notothenioidei</taxon>
        <taxon>Pogonophryne</taxon>
    </lineage>
</organism>
<comment type="caution">
    <text evidence="2">The sequence shown here is derived from an EMBL/GenBank/DDBJ whole genome shotgun (WGS) entry which is preliminary data.</text>
</comment>
<feature type="compositionally biased region" description="Basic and acidic residues" evidence="1">
    <location>
        <begin position="58"/>
        <end position="92"/>
    </location>
</feature>
<keyword evidence="3" id="KW-1185">Reference proteome</keyword>
<evidence type="ECO:0000313" key="3">
    <source>
        <dbReference type="Proteomes" id="UP001219934"/>
    </source>
</evidence>
<protein>
    <submittedName>
        <fullName evidence="2">Uncharacterized protein</fullName>
    </submittedName>
</protein>
<reference evidence="2" key="1">
    <citation type="submission" date="2022-11" db="EMBL/GenBank/DDBJ databases">
        <title>Chromosome-level genome of Pogonophryne albipinna.</title>
        <authorList>
            <person name="Jo E."/>
        </authorList>
    </citation>
    <scope>NUCLEOTIDE SEQUENCE</scope>
    <source>
        <strain evidence="2">SGF0006</strain>
        <tissue evidence="2">Muscle</tissue>
    </source>
</reference>
<evidence type="ECO:0000256" key="1">
    <source>
        <dbReference type="SAM" id="MobiDB-lite"/>
    </source>
</evidence>
<dbReference type="Proteomes" id="UP001219934">
    <property type="component" value="Unassembled WGS sequence"/>
</dbReference>
<feature type="region of interest" description="Disordered" evidence="1">
    <location>
        <begin position="57"/>
        <end position="92"/>
    </location>
</feature>
<gene>
    <name evidence="2" type="ORF">JOQ06_003142</name>
</gene>
<accession>A0AAD6B974</accession>
<name>A0AAD6B974_9TELE</name>
<dbReference type="AlphaFoldDB" id="A0AAD6B974"/>
<proteinExistence type="predicted"/>
<sequence length="111" mass="12514">MPSLKKVWQSIQTSAIPAALVANITFNTLYKHAILAQLAPVPERAPAQHTTLLLGERVGVKEREQGGARGRHREDMGRKEKETQGVKTKEMRYFTPVAEEGHVFKTDEYRS</sequence>
<dbReference type="EMBL" id="JAPTMU010000009">
    <property type="protein sequence ID" value="KAJ4938529.1"/>
    <property type="molecule type" value="Genomic_DNA"/>
</dbReference>
<evidence type="ECO:0000313" key="2">
    <source>
        <dbReference type="EMBL" id="KAJ4938529.1"/>
    </source>
</evidence>